<dbReference type="RefSeq" id="WP_260653339.1">
    <property type="nucleotide sequence ID" value="NZ_CP104275.1"/>
</dbReference>
<dbReference type="Proteomes" id="UP001059859">
    <property type="component" value="Chromosome"/>
</dbReference>
<name>A0ABY5YX45_9MICC</name>
<feature type="transmembrane region" description="Helical" evidence="1">
    <location>
        <begin position="21"/>
        <end position="47"/>
    </location>
</feature>
<evidence type="ECO:0000313" key="2">
    <source>
        <dbReference type="EMBL" id="UWX98220.1"/>
    </source>
</evidence>
<protein>
    <submittedName>
        <fullName evidence="2">Small multidrug efflux protein</fullName>
    </submittedName>
</protein>
<keyword evidence="1" id="KW-0472">Membrane</keyword>
<reference evidence="2" key="1">
    <citation type="submission" date="2022-09" db="EMBL/GenBank/DDBJ databases">
        <title>Novel species in genus Arthrobacter.</title>
        <authorList>
            <person name="Liu Y."/>
        </authorList>
    </citation>
    <scope>NUCLEOTIDE SEQUENCE</scope>
    <source>
        <strain evidence="2">Zg-Y815</strain>
    </source>
</reference>
<evidence type="ECO:0000256" key="1">
    <source>
        <dbReference type="SAM" id="Phobius"/>
    </source>
</evidence>
<feature type="transmembrane region" description="Helical" evidence="1">
    <location>
        <begin position="166"/>
        <end position="192"/>
    </location>
</feature>
<organism evidence="2 3">
    <name type="scientific">Arthrobacter zhaoxinii</name>
    <dbReference type="NCBI Taxonomy" id="2964616"/>
    <lineage>
        <taxon>Bacteria</taxon>
        <taxon>Bacillati</taxon>
        <taxon>Actinomycetota</taxon>
        <taxon>Actinomycetes</taxon>
        <taxon>Micrococcales</taxon>
        <taxon>Micrococcaceae</taxon>
        <taxon>Arthrobacter</taxon>
    </lineage>
</organism>
<keyword evidence="3" id="KW-1185">Reference proteome</keyword>
<proteinExistence type="predicted"/>
<accession>A0ABY5YX45</accession>
<keyword evidence="1" id="KW-0812">Transmembrane</keyword>
<sequence>MNPIQELIISFQDLAAQVPEIIRPFIVMLAGAVPFIETEGASMIGILGGLHPIVAGIAAAVGNFLSVVFVVLFTSRARTAVTNHNRGRVAATRSAERVPASLGYQGSAAFEETAPAKPVSKGRQRFMKWLVRFGVPGASILGPLAIPTQFTSVILIASGTSRGWVLLWQGVAIVIWTTVATVSFWAALTFVVGV</sequence>
<feature type="transmembrane region" description="Helical" evidence="1">
    <location>
        <begin position="129"/>
        <end position="146"/>
    </location>
</feature>
<dbReference type="EMBL" id="CP104275">
    <property type="protein sequence ID" value="UWX98220.1"/>
    <property type="molecule type" value="Genomic_DNA"/>
</dbReference>
<keyword evidence="1" id="KW-1133">Transmembrane helix</keyword>
<evidence type="ECO:0000313" key="3">
    <source>
        <dbReference type="Proteomes" id="UP001059859"/>
    </source>
</evidence>
<gene>
    <name evidence="2" type="ORF">N2K95_06070</name>
</gene>
<feature type="transmembrane region" description="Helical" evidence="1">
    <location>
        <begin position="53"/>
        <end position="73"/>
    </location>
</feature>